<reference evidence="1" key="1">
    <citation type="submission" date="2022-08" db="EMBL/GenBank/DDBJ databases">
        <title>Alicyclobacillus fastidiosus DSM 17978, complete genome.</title>
        <authorList>
            <person name="Wang Q."/>
            <person name="Cai R."/>
            <person name="Wang Z."/>
        </authorList>
    </citation>
    <scope>NUCLEOTIDE SEQUENCE</scope>
    <source>
        <strain evidence="1">DSM 17978</strain>
    </source>
</reference>
<name>A0ABY6ZHQ9_9BACL</name>
<protein>
    <submittedName>
        <fullName evidence="1">DsrE/DsrF/DrsH-like family protein</fullName>
    </submittedName>
</protein>
<dbReference type="RefSeq" id="WP_268006316.1">
    <property type="nucleotide sequence ID" value="NZ_BSUT01000001.1"/>
</dbReference>
<keyword evidence="2" id="KW-1185">Reference proteome</keyword>
<dbReference type="PANTHER" id="PTHR34655">
    <property type="entry name" value="CONSERVED WITHIN P. AEROPHILUM"/>
    <property type="match status" value="1"/>
</dbReference>
<dbReference type="EMBL" id="CP104067">
    <property type="protein sequence ID" value="WAH42435.1"/>
    <property type="molecule type" value="Genomic_DNA"/>
</dbReference>
<dbReference type="Pfam" id="PF13686">
    <property type="entry name" value="DrsE_2"/>
    <property type="match status" value="1"/>
</dbReference>
<organism evidence="1 2">
    <name type="scientific">Alicyclobacillus fastidiosus</name>
    <dbReference type="NCBI Taxonomy" id="392011"/>
    <lineage>
        <taxon>Bacteria</taxon>
        <taxon>Bacillati</taxon>
        <taxon>Bacillota</taxon>
        <taxon>Bacilli</taxon>
        <taxon>Bacillales</taxon>
        <taxon>Alicyclobacillaceae</taxon>
        <taxon>Alicyclobacillus</taxon>
    </lineage>
</organism>
<dbReference type="InterPro" id="IPR032836">
    <property type="entry name" value="DsrE2-like"/>
</dbReference>
<dbReference type="Proteomes" id="UP001164761">
    <property type="component" value="Chromosome"/>
</dbReference>
<gene>
    <name evidence="1" type="ORF">NZD89_02730</name>
</gene>
<evidence type="ECO:0000313" key="1">
    <source>
        <dbReference type="EMBL" id="WAH42435.1"/>
    </source>
</evidence>
<dbReference type="Gene3D" id="3.40.1260.10">
    <property type="entry name" value="DsrEFH-like"/>
    <property type="match status" value="1"/>
</dbReference>
<dbReference type="InterPro" id="IPR027396">
    <property type="entry name" value="DsrEFH-like"/>
</dbReference>
<accession>A0ABY6ZHQ9</accession>
<evidence type="ECO:0000313" key="2">
    <source>
        <dbReference type="Proteomes" id="UP001164761"/>
    </source>
</evidence>
<dbReference type="PANTHER" id="PTHR34655:SF2">
    <property type="entry name" value="PEROXIREDOXIN FAMILY PROTEIN"/>
    <property type="match status" value="1"/>
</dbReference>
<proteinExistence type="predicted"/>
<sequence length="134" mass="14276">MSDNKKRIAIIASNGGLDSAYKVLNIATAGAATDAEVAIFFTFEGLSIIHKQSESMLTMGPGKEHFVEGFKRANVPSIAELMDIAKESGVKLIACQMTMDVMGLTLDDFIDGVEVGGAVTFLDFAYDADVSVTF</sequence>
<dbReference type="SUPFAM" id="SSF75169">
    <property type="entry name" value="DsrEFH-like"/>
    <property type="match status" value="1"/>
</dbReference>